<feature type="compositionally biased region" description="Basic and acidic residues" evidence="1">
    <location>
        <begin position="1"/>
        <end position="10"/>
    </location>
</feature>
<evidence type="ECO:0000313" key="3">
    <source>
        <dbReference type="Proteomes" id="UP000463951"/>
    </source>
</evidence>
<reference evidence="2 3" key="1">
    <citation type="journal article" date="2020" name="Int. J. Syst. Evol. Microbiol.">
        <title>Reclassification of Streptomyces castelarensis and Streptomyces sporoclivatus as later heterotypic synonyms of Streptomyces antimycoticus.</title>
        <authorList>
            <person name="Komaki H."/>
            <person name="Tamura T."/>
        </authorList>
    </citation>
    <scope>NUCLEOTIDE SEQUENCE [LARGE SCALE GENOMIC DNA]</scope>
    <source>
        <strain evidence="2 3">NBRC 100767</strain>
    </source>
</reference>
<name>A0A499UCN5_9ACTN</name>
<proteinExistence type="predicted"/>
<protein>
    <submittedName>
        <fullName evidence="2">Uncharacterized protein</fullName>
    </submittedName>
</protein>
<accession>A0A499UCN5</accession>
<gene>
    <name evidence="2" type="ORF">SSPO_001580</name>
</gene>
<evidence type="ECO:0000256" key="1">
    <source>
        <dbReference type="SAM" id="MobiDB-lite"/>
    </source>
</evidence>
<evidence type="ECO:0000313" key="2">
    <source>
        <dbReference type="EMBL" id="BBJ37440.1"/>
    </source>
</evidence>
<sequence>MCSVGERAHDQGALAHAGVTVRDDRRGRGRHELEQLTCRVTPVKMHCAPVLGSDLVAHRRKRPFVEVAECPHPCRWRRVAESRTWCASRRRRLRSTVAAFGGYSSARATSRSSNRVAP</sequence>
<dbReference type="AlphaFoldDB" id="A0A499UCN5"/>
<dbReference type="EMBL" id="AP019620">
    <property type="protein sequence ID" value="BBJ37440.1"/>
    <property type="molecule type" value="Genomic_DNA"/>
</dbReference>
<dbReference type="Proteomes" id="UP000463951">
    <property type="component" value="Chromosome"/>
</dbReference>
<organism evidence="2 3">
    <name type="scientific">Streptomyces antimycoticus</name>
    <dbReference type="NCBI Taxonomy" id="68175"/>
    <lineage>
        <taxon>Bacteria</taxon>
        <taxon>Bacillati</taxon>
        <taxon>Actinomycetota</taxon>
        <taxon>Actinomycetes</taxon>
        <taxon>Kitasatosporales</taxon>
        <taxon>Streptomycetaceae</taxon>
        <taxon>Streptomyces</taxon>
        <taxon>Streptomyces violaceusniger group</taxon>
    </lineage>
</organism>
<feature type="region of interest" description="Disordered" evidence="1">
    <location>
        <begin position="1"/>
        <end position="28"/>
    </location>
</feature>